<evidence type="ECO:0000256" key="6">
    <source>
        <dbReference type="ARBA" id="ARBA00022813"/>
    </source>
</evidence>
<evidence type="ECO:0000256" key="3">
    <source>
        <dbReference type="ARBA" id="ARBA00022705"/>
    </source>
</evidence>
<proteinExistence type="inferred from homology"/>
<comment type="catalytic activity">
    <reaction evidence="12">
        <text>Hydrolysis of Ala-|-Gly bond in repressor LexA.</text>
        <dbReference type="EC" id="3.4.21.88"/>
    </reaction>
</comment>
<evidence type="ECO:0000256" key="5">
    <source>
        <dbReference type="ARBA" id="ARBA00022801"/>
    </source>
</evidence>
<evidence type="ECO:0000256" key="10">
    <source>
        <dbReference type="ARBA" id="ARBA00023204"/>
    </source>
</evidence>
<dbReference type="RefSeq" id="WP_014237326.1">
    <property type="nucleotide sequence ID" value="NZ_SHKM01000001.1"/>
</dbReference>
<keyword evidence="6 12" id="KW-0068">Autocatalytic cleavage</keyword>
<gene>
    <name evidence="12" type="primary">lexA</name>
    <name evidence="16" type="ORF">EV678_0463</name>
</gene>
<dbReference type="InterPro" id="IPR006200">
    <property type="entry name" value="LexA"/>
</dbReference>
<keyword evidence="5 12" id="KW-0378">Hydrolase</keyword>
<comment type="subunit">
    <text evidence="12">Homodimer.</text>
</comment>
<dbReference type="PANTHER" id="PTHR33516:SF2">
    <property type="entry name" value="LEXA REPRESSOR-RELATED"/>
    <property type="match status" value="1"/>
</dbReference>
<evidence type="ECO:0000313" key="17">
    <source>
        <dbReference type="Proteomes" id="UP000292136"/>
    </source>
</evidence>
<comment type="function">
    <text evidence="12">Represses a number of genes involved in the response to DNA damage (SOS response), including recA and lexA. In the presence of single-stranded DNA, RecA interacts with LexA causing an autocatalytic cleavage which disrupts the DNA-binding part of LexA, leading to derepression of the SOS regulon and eventually DNA repair.</text>
</comment>
<protein>
    <recommendedName>
        <fullName evidence="12">LexA repressor</fullName>
        <ecNumber evidence="12">3.4.21.88</ecNumber>
    </recommendedName>
</protein>
<dbReference type="InterPro" id="IPR015927">
    <property type="entry name" value="Peptidase_S24_S26A/B/C"/>
</dbReference>
<name>A0ABY0IQB1_9RHOO</name>
<reference evidence="16 17" key="1">
    <citation type="submission" date="2019-02" db="EMBL/GenBank/DDBJ databases">
        <title>Genomic Encyclopedia of Type Strains, Phase IV (KMG-IV): sequencing the most valuable type-strain genomes for metagenomic binning, comparative biology and taxonomic classification.</title>
        <authorList>
            <person name="Goeker M."/>
        </authorList>
    </citation>
    <scope>NUCLEOTIDE SEQUENCE [LARGE SCALE GENOMIC DNA]</scope>
    <source>
        <strain evidence="16 17">DSM 21223</strain>
    </source>
</reference>
<feature type="active site" description="For autocatalytic cleavage activity" evidence="12">
    <location>
        <position position="117"/>
    </location>
</feature>
<comment type="caution">
    <text evidence="16">The sequence shown here is derived from an EMBL/GenBank/DDBJ whole genome shotgun (WGS) entry which is preliminary data.</text>
</comment>
<dbReference type="PRINTS" id="PR00726">
    <property type="entry name" value="LEXASERPTASE"/>
</dbReference>
<keyword evidence="9 12" id="KW-0804">Transcription</keyword>
<keyword evidence="11 12" id="KW-0742">SOS response</keyword>
<dbReference type="InterPro" id="IPR036286">
    <property type="entry name" value="LexA/Signal_pep-like_sf"/>
</dbReference>
<evidence type="ECO:0000259" key="14">
    <source>
        <dbReference type="Pfam" id="PF00717"/>
    </source>
</evidence>
<dbReference type="InterPro" id="IPR006197">
    <property type="entry name" value="Peptidase_S24_LexA"/>
</dbReference>
<dbReference type="InterPro" id="IPR006199">
    <property type="entry name" value="LexA_DNA-bd_dom"/>
</dbReference>
<keyword evidence="2 12" id="KW-0678">Repressor</keyword>
<evidence type="ECO:0000259" key="15">
    <source>
        <dbReference type="Pfam" id="PF01726"/>
    </source>
</evidence>
<dbReference type="InterPro" id="IPR036388">
    <property type="entry name" value="WH-like_DNA-bd_sf"/>
</dbReference>
<dbReference type="Gene3D" id="1.10.10.10">
    <property type="entry name" value="Winged helix-like DNA-binding domain superfamily/Winged helix DNA-binding domain"/>
    <property type="match status" value="1"/>
</dbReference>
<dbReference type="HAMAP" id="MF_00015">
    <property type="entry name" value="LexA"/>
    <property type="match status" value="1"/>
</dbReference>
<feature type="site" description="Cleavage; by autolysis" evidence="12">
    <location>
        <begin position="82"/>
        <end position="83"/>
    </location>
</feature>
<keyword evidence="7 12" id="KW-0805">Transcription regulation</keyword>
<evidence type="ECO:0000256" key="1">
    <source>
        <dbReference type="ARBA" id="ARBA00007484"/>
    </source>
</evidence>
<dbReference type="SUPFAM" id="SSF51306">
    <property type="entry name" value="LexA/Signal peptidase"/>
    <property type="match status" value="1"/>
</dbReference>
<keyword evidence="3 12" id="KW-0235">DNA replication</keyword>
<feature type="domain" description="Peptidase S24/S26A/S26B/S26C" evidence="14">
    <location>
        <begin position="75"/>
        <end position="191"/>
    </location>
</feature>
<keyword evidence="17" id="KW-1185">Reference proteome</keyword>
<keyword evidence="8 12" id="KW-0238">DNA-binding</keyword>
<evidence type="ECO:0000256" key="9">
    <source>
        <dbReference type="ARBA" id="ARBA00023163"/>
    </source>
</evidence>
<dbReference type="NCBIfam" id="TIGR00498">
    <property type="entry name" value="lexA"/>
    <property type="match status" value="1"/>
</dbReference>
<dbReference type="InterPro" id="IPR036390">
    <property type="entry name" value="WH_DNA-bd_sf"/>
</dbReference>
<sequence length="203" mass="21755">MVKLTPRQQEILDFIRNHVETLGAPPTRAEIARAFDFASANAAEDHLKALAKKGSIVLEPGSARGIRLVEQLGLPLVGSVAAGSPILAVENVQGRYSVAPDMFNPRADFLLKVRGLSMLGAGILDGDLLAVHRTTQVRDGQIVVARIADEVTVKRFKRNLGRIELLAENPDYGPILVDPNRDDFAIEGVAVGLIRGGFSGSLS</sequence>
<evidence type="ECO:0000256" key="12">
    <source>
        <dbReference type="HAMAP-Rule" id="MF_00015"/>
    </source>
</evidence>
<organism evidence="16 17">
    <name type="scientific">Azospira oryzae</name>
    <dbReference type="NCBI Taxonomy" id="146939"/>
    <lineage>
        <taxon>Bacteria</taxon>
        <taxon>Pseudomonadati</taxon>
        <taxon>Pseudomonadota</taxon>
        <taxon>Betaproteobacteria</taxon>
        <taxon>Rhodocyclales</taxon>
        <taxon>Rhodocyclaceae</taxon>
        <taxon>Azospira</taxon>
    </lineage>
</organism>
<feature type="DNA-binding region" description="H-T-H motif" evidence="12">
    <location>
        <begin position="28"/>
        <end position="48"/>
    </location>
</feature>
<dbReference type="PANTHER" id="PTHR33516">
    <property type="entry name" value="LEXA REPRESSOR"/>
    <property type="match status" value="1"/>
</dbReference>
<dbReference type="Pfam" id="PF00717">
    <property type="entry name" value="Peptidase_S24"/>
    <property type="match status" value="1"/>
</dbReference>
<keyword evidence="10 12" id="KW-0234">DNA repair</keyword>
<dbReference type="Proteomes" id="UP000292136">
    <property type="component" value="Unassembled WGS sequence"/>
</dbReference>
<evidence type="ECO:0000256" key="7">
    <source>
        <dbReference type="ARBA" id="ARBA00023015"/>
    </source>
</evidence>
<evidence type="ECO:0000256" key="4">
    <source>
        <dbReference type="ARBA" id="ARBA00022763"/>
    </source>
</evidence>
<comment type="similarity">
    <text evidence="1 12 13">Belongs to the peptidase S24 family.</text>
</comment>
<evidence type="ECO:0000256" key="8">
    <source>
        <dbReference type="ARBA" id="ARBA00023125"/>
    </source>
</evidence>
<feature type="active site" description="For autocatalytic cleavage activity" evidence="12">
    <location>
        <position position="154"/>
    </location>
</feature>
<evidence type="ECO:0000256" key="13">
    <source>
        <dbReference type="RuleBase" id="RU003991"/>
    </source>
</evidence>
<dbReference type="Pfam" id="PF01726">
    <property type="entry name" value="LexA_DNA_bind"/>
    <property type="match status" value="1"/>
</dbReference>
<evidence type="ECO:0000256" key="11">
    <source>
        <dbReference type="ARBA" id="ARBA00023236"/>
    </source>
</evidence>
<dbReference type="SUPFAM" id="SSF46785">
    <property type="entry name" value="Winged helix' DNA-binding domain"/>
    <property type="match status" value="1"/>
</dbReference>
<evidence type="ECO:0000256" key="2">
    <source>
        <dbReference type="ARBA" id="ARBA00022491"/>
    </source>
</evidence>
<evidence type="ECO:0000313" key="16">
    <source>
        <dbReference type="EMBL" id="RZT89670.1"/>
    </source>
</evidence>
<accession>A0ABY0IQB1</accession>
<dbReference type="Gene3D" id="2.10.109.10">
    <property type="entry name" value="Umud Fragment, subunit A"/>
    <property type="match status" value="1"/>
</dbReference>
<dbReference type="EC" id="3.4.21.88" evidence="12"/>
<dbReference type="EMBL" id="SHKM01000001">
    <property type="protein sequence ID" value="RZT89670.1"/>
    <property type="molecule type" value="Genomic_DNA"/>
</dbReference>
<feature type="domain" description="LexA repressor DNA-binding" evidence="15">
    <location>
        <begin position="1"/>
        <end position="65"/>
    </location>
</feature>
<keyword evidence="4 12" id="KW-0227">DNA damage</keyword>
<dbReference type="InterPro" id="IPR050077">
    <property type="entry name" value="LexA_repressor"/>
</dbReference>
<dbReference type="InterPro" id="IPR039418">
    <property type="entry name" value="LexA-like"/>
</dbReference>
<dbReference type="CDD" id="cd06529">
    <property type="entry name" value="S24_LexA-like"/>
    <property type="match status" value="1"/>
</dbReference>